<dbReference type="HOGENOM" id="CLU_988909_0_0_1"/>
<evidence type="ECO:0000256" key="5">
    <source>
        <dbReference type="ARBA" id="ARBA00012567"/>
    </source>
</evidence>
<evidence type="ECO:0000256" key="8">
    <source>
        <dbReference type="ARBA" id="ARBA00022723"/>
    </source>
</evidence>
<dbReference type="InterPro" id="IPR027268">
    <property type="entry name" value="Peptidase_M4/M1_CTD_sf"/>
</dbReference>
<dbReference type="AlphaFoldDB" id="R7T4A9"/>
<proteinExistence type="inferred from homology"/>
<evidence type="ECO:0000256" key="4">
    <source>
        <dbReference type="ARBA" id="ARBA00011748"/>
    </source>
</evidence>
<dbReference type="GO" id="GO:0043171">
    <property type="term" value="P:peptide catabolic process"/>
    <property type="evidence" value="ECO:0007669"/>
    <property type="project" value="TreeGrafter"/>
</dbReference>
<evidence type="ECO:0000256" key="3">
    <source>
        <dbReference type="ARBA" id="ARBA00010136"/>
    </source>
</evidence>
<evidence type="ECO:0000256" key="7">
    <source>
        <dbReference type="ARBA" id="ARBA00022670"/>
    </source>
</evidence>
<dbReference type="GO" id="GO:0008270">
    <property type="term" value="F:zinc ion binding"/>
    <property type="evidence" value="ECO:0007669"/>
    <property type="project" value="InterPro"/>
</dbReference>
<reference evidence="16" key="3">
    <citation type="submission" date="2015-06" db="UniProtKB">
        <authorList>
            <consortium name="EnsemblMetazoa"/>
        </authorList>
    </citation>
    <scope>IDENTIFICATION</scope>
</reference>
<feature type="region of interest" description="Disordered" evidence="13">
    <location>
        <begin position="259"/>
        <end position="282"/>
    </location>
</feature>
<comment type="cofactor">
    <cofactor evidence="2">
        <name>Zn(2+)</name>
        <dbReference type="ChEBI" id="CHEBI:29105"/>
    </cofactor>
</comment>
<dbReference type="InterPro" id="IPR050344">
    <property type="entry name" value="Peptidase_M1_aminopeptidases"/>
</dbReference>
<dbReference type="GO" id="GO:0004230">
    <property type="term" value="F:glutamyl aminopeptidase activity"/>
    <property type="evidence" value="ECO:0007669"/>
    <property type="project" value="UniProtKB-EC"/>
</dbReference>
<sequence>PREGVWLADHFATTPVMSTYLLCFVVCDFPHVEMSTSNEKLIRVYARREFIEAADFALTAAVAAQEWFEQYTALPNPTSKTDHIAIPGKGGAMESWGLITYSEEYLLWDENWSSPHHKLVLASIISHELAHQWFGNLVTNAWWDDHWLNEGTASFFETMPIMQDILGMDPVRVFTLLSTPAINYILLQSKIQLMRHMFRELNADKSITQGPVMIDMESSTGRVPITFAQYSKVRITTQMQHNRACITTGSLDYKNGQRSFAPGDIQARNSGQGNDNYTMHRI</sequence>
<organism evidence="15">
    <name type="scientific">Capitella teleta</name>
    <name type="common">Polychaete worm</name>
    <dbReference type="NCBI Taxonomy" id="283909"/>
    <lineage>
        <taxon>Eukaryota</taxon>
        <taxon>Metazoa</taxon>
        <taxon>Spiralia</taxon>
        <taxon>Lophotrochozoa</taxon>
        <taxon>Annelida</taxon>
        <taxon>Polychaeta</taxon>
        <taxon>Sedentaria</taxon>
        <taxon>Scolecida</taxon>
        <taxon>Capitellidae</taxon>
        <taxon>Capitella</taxon>
    </lineage>
</organism>
<feature type="compositionally biased region" description="Polar residues" evidence="13">
    <location>
        <begin position="267"/>
        <end position="282"/>
    </location>
</feature>
<name>R7T4A9_CAPTE</name>
<evidence type="ECO:0000256" key="6">
    <source>
        <dbReference type="ARBA" id="ARBA00022438"/>
    </source>
</evidence>
<evidence type="ECO:0000256" key="9">
    <source>
        <dbReference type="ARBA" id="ARBA00022801"/>
    </source>
</evidence>
<protein>
    <recommendedName>
        <fullName evidence="5">glutamyl aminopeptidase</fullName>
        <ecNumber evidence="5">3.4.11.7</ecNumber>
    </recommendedName>
</protein>
<evidence type="ECO:0000256" key="11">
    <source>
        <dbReference type="ARBA" id="ARBA00022837"/>
    </source>
</evidence>
<dbReference type="InterPro" id="IPR014782">
    <property type="entry name" value="Peptidase_M1_dom"/>
</dbReference>
<dbReference type="InterPro" id="IPR042097">
    <property type="entry name" value="Aminopeptidase_N-like_N_sf"/>
</dbReference>
<evidence type="ECO:0000313" key="15">
    <source>
        <dbReference type="EMBL" id="ELT87693.1"/>
    </source>
</evidence>
<dbReference type="OrthoDB" id="10031169at2759"/>
<dbReference type="Gene3D" id="2.60.40.1730">
    <property type="entry name" value="tricorn interacting facor f3 domain"/>
    <property type="match status" value="1"/>
</dbReference>
<comment type="subunit">
    <text evidence="4">Homodimer; disulfide-linked.</text>
</comment>
<dbReference type="GO" id="GO:0005737">
    <property type="term" value="C:cytoplasm"/>
    <property type="evidence" value="ECO:0007669"/>
    <property type="project" value="TreeGrafter"/>
</dbReference>
<dbReference type="GO" id="GO:0005615">
    <property type="term" value="C:extracellular space"/>
    <property type="evidence" value="ECO:0007669"/>
    <property type="project" value="TreeGrafter"/>
</dbReference>
<keyword evidence="6" id="KW-0031">Aminopeptidase</keyword>
<feature type="domain" description="Peptidase M1 membrane alanine aminopeptidase" evidence="14">
    <location>
        <begin position="56"/>
        <end position="160"/>
    </location>
</feature>
<evidence type="ECO:0000313" key="16">
    <source>
        <dbReference type="EnsemblMetazoa" id="CapteP101443"/>
    </source>
</evidence>
<dbReference type="SUPFAM" id="SSF55486">
    <property type="entry name" value="Metalloproteases ('zincins'), catalytic domain"/>
    <property type="match status" value="1"/>
</dbReference>
<dbReference type="PANTHER" id="PTHR11533:SF276">
    <property type="entry name" value="GLUTAMYL AMINOPEPTIDASE"/>
    <property type="match status" value="1"/>
</dbReference>
<dbReference type="Gene3D" id="1.10.390.10">
    <property type="entry name" value="Neutral Protease Domain 2"/>
    <property type="match status" value="1"/>
</dbReference>
<keyword evidence="7" id="KW-0645">Protease</keyword>
<keyword evidence="12" id="KW-0482">Metalloprotease</keyword>
<evidence type="ECO:0000256" key="10">
    <source>
        <dbReference type="ARBA" id="ARBA00022833"/>
    </source>
</evidence>
<gene>
    <name evidence="15" type="ORF">CAPTEDRAFT_101443</name>
</gene>
<evidence type="ECO:0000259" key="14">
    <source>
        <dbReference type="Pfam" id="PF01433"/>
    </source>
</evidence>
<dbReference type="EMBL" id="KB312192">
    <property type="protein sequence ID" value="ELT87693.1"/>
    <property type="molecule type" value="Genomic_DNA"/>
</dbReference>
<dbReference type="PRINTS" id="PR00756">
    <property type="entry name" value="ALADIPTASE"/>
</dbReference>
<evidence type="ECO:0000256" key="13">
    <source>
        <dbReference type="SAM" id="MobiDB-lite"/>
    </source>
</evidence>
<dbReference type="STRING" id="283909.R7T4A9"/>
<dbReference type="EMBL" id="AMQN01034027">
    <property type="status" value="NOT_ANNOTATED_CDS"/>
    <property type="molecule type" value="Genomic_DNA"/>
</dbReference>
<feature type="non-terminal residue" evidence="15">
    <location>
        <position position="1"/>
    </location>
</feature>
<comment type="similarity">
    <text evidence="3">Belongs to the peptidase M1 family.</text>
</comment>
<reference evidence="17" key="1">
    <citation type="submission" date="2012-12" db="EMBL/GenBank/DDBJ databases">
        <authorList>
            <person name="Hellsten U."/>
            <person name="Grimwood J."/>
            <person name="Chapman J.A."/>
            <person name="Shapiro H."/>
            <person name="Aerts A."/>
            <person name="Otillar R.P."/>
            <person name="Terry A.Y."/>
            <person name="Boore J.L."/>
            <person name="Simakov O."/>
            <person name="Marletaz F."/>
            <person name="Cho S.-J."/>
            <person name="Edsinger-Gonzales E."/>
            <person name="Havlak P."/>
            <person name="Kuo D.-H."/>
            <person name="Larsson T."/>
            <person name="Lv J."/>
            <person name="Arendt D."/>
            <person name="Savage R."/>
            <person name="Osoegawa K."/>
            <person name="de Jong P."/>
            <person name="Lindberg D.R."/>
            <person name="Seaver E.C."/>
            <person name="Weisblat D.A."/>
            <person name="Putnam N.H."/>
            <person name="Grigoriev I.V."/>
            <person name="Rokhsar D.S."/>
        </authorList>
    </citation>
    <scope>NUCLEOTIDE SEQUENCE</scope>
    <source>
        <strain evidence="17">I ESC-2004</strain>
    </source>
</reference>
<evidence type="ECO:0000313" key="17">
    <source>
        <dbReference type="Proteomes" id="UP000014760"/>
    </source>
</evidence>
<keyword evidence="9" id="KW-0378">Hydrolase</keyword>
<dbReference type="EnsemblMetazoa" id="CapteT101443">
    <property type="protein sequence ID" value="CapteP101443"/>
    <property type="gene ID" value="CapteG101443"/>
</dbReference>
<dbReference type="GO" id="GO:0070006">
    <property type="term" value="F:metalloaminopeptidase activity"/>
    <property type="evidence" value="ECO:0007669"/>
    <property type="project" value="TreeGrafter"/>
</dbReference>
<keyword evidence="10" id="KW-0862">Zinc</keyword>
<dbReference type="Proteomes" id="UP000014760">
    <property type="component" value="Unassembled WGS sequence"/>
</dbReference>
<dbReference type="PANTHER" id="PTHR11533">
    <property type="entry name" value="PROTEASE M1 ZINC METALLOPROTEASE"/>
    <property type="match status" value="1"/>
</dbReference>
<dbReference type="GO" id="GO:0042277">
    <property type="term" value="F:peptide binding"/>
    <property type="evidence" value="ECO:0007669"/>
    <property type="project" value="TreeGrafter"/>
</dbReference>
<reference evidence="15 17" key="2">
    <citation type="journal article" date="2013" name="Nature">
        <title>Insights into bilaterian evolution from three spiralian genomes.</title>
        <authorList>
            <person name="Simakov O."/>
            <person name="Marletaz F."/>
            <person name="Cho S.J."/>
            <person name="Edsinger-Gonzales E."/>
            <person name="Havlak P."/>
            <person name="Hellsten U."/>
            <person name="Kuo D.H."/>
            <person name="Larsson T."/>
            <person name="Lv J."/>
            <person name="Arendt D."/>
            <person name="Savage R."/>
            <person name="Osoegawa K."/>
            <person name="de Jong P."/>
            <person name="Grimwood J."/>
            <person name="Chapman J.A."/>
            <person name="Shapiro H."/>
            <person name="Aerts A."/>
            <person name="Otillar R.P."/>
            <person name="Terry A.Y."/>
            <person name="Boore J.L."/>
            <person name="Grigoriev I.V."/>
            <person name="Lindberg D.R."/>
            <person name="Seaver E.C."/>
            <person name="Weisblat D.A."/>
            <person name="Putnam N.H."/>
            <person name="Rokhsar D.S."/>
        </authorList>
    </citation>
    <scope>NUCLEOTIDE SEQUENCE</scope>
    <source>
        <strain evidence="15 17">I ESC-2004</strain>
    </source>
</reference>
<comment type="catalytic activity">
    <reaction evidence="1">
        <text>Release of N-terminal glutamate (and to a lesser extent aspartate) from a peptide.</text>
        <dbReference type="EC" id="3.4.11.7"/>
    </reaction>
</comment>
<keyword evidence="11" id="KW-0106">Calcium</keyword>
<keyword evidence="17" id="KW-1185">Reference proteome</keyword>
<evidence type="ECO:0000256" key="1">
    <source>
        <dbReference type="ARBA" id="ARBA00001703"/>
    </source>
</evidence>
<dbReference type="GO" id="GO:0016020">
    <property type="term" value="C:membrane"/>
    <property type="evidence" value="ECO:0007669"/>
    <property type="project" value="TreeGrafter"/>
</dbReference>
<evidence type="ECO:0000256" key="12">
    <source>
        <dbReference type="ARBA" id="ARBA00023049"/>
    </source>
</evidence>
<dbReference type="GO" id="GO:0006508">
    <property type="term" value="P:proteolysis"/>
    <property type="evidence" value="ECO:0007669"/>
    <property type="project" value="UniProtKB-KW"/>
</dbReference>
<evidence type="ECO:0000256" key="2">
    <source>
        <dbReference type="ARBA" id="ARBA00001947"/>
    </source>
</evidence>
<dbReference type="EC" id="3.4.11.7" evidence="5"/>
<dbReference type="InterPro" id="IPR001930">
    <property type="entry name" value="Peptidase_M1"/>
</dbReference>
<accession>R7T4A9</accession>
<keyword evidence="8" id="KW-0479">Metal-binding</keyword>
<dbReference type="Pfam" id="PF01433">
    <property type="entry name" value="Peptidase_M1"/>
    <property type="match status" value="1"/>
</dbReference>